<dbReference type="Gene3D" id="1.10.150.130">
    <property type="match status" value="1"/>
</dbReference>
<feature type="domain" description="Integrase SAM-like N-terminal" evidence="3">
    <location>
        <begin position="20"/>
        <end position="82"/>
    </location>
</feature>
<accession>A0A6J5F8P0</accession>
<dbReference type="AlphaFoldDB" id="A0A6J5F8P0"/>
<keyword evidence="1" id="KW-0238">DNA-binding</keyword>
<feature type="region of interest" description="Disordered" evidence="2">
    <location>
        <begin position="137"/>
        <end position="181"/>
    </location>
</feature>
<sequence length="181" mass="20716">MNARLGIPPTASMRLAMTPLRQRMLHDMQIRNLAENTQHSYLIQVSCLARHFRRSPELLGPEEIRVWLVYLREERELAPASLGATISWRNDRRTAFSLPRDAQTRLERRGLSLAEEAGSTASHPQPGGDHHLLRVDRQSQAPHHPDDRVRRRTAGVRSRASEGHRYRQQAHGHPCEPGEEP</sequence>
<name>A0A6J5F8P0_9BURK</name>
<organism evidence="4 5">
    <name type="scientific">Paraburkholderia humisilvae</name>
    <dbReference type="NCBI Taxonomy" id="627669"/>
    <lineage>
        <taxon>Bacteria</taxon>
        <taxon>Pseudomonadati</taxon>
        <taxon>Pseudomonadota</taxon>
        <taxon>Betaproteobacteria</taxon>
        <taxon>Burkholderiales</taxon>
        <taxon>Burkholderiaceae</taxon>
        <taxon>Paraburkholderia</taxon>
    </lineage>
</organism>
<dbReference type="GO" id="GO:0015074">
    <property type="term" value="P:DNA integration"/>
    <property type="evidence" value="ECO:0007669"/>
    <property type="project" value="InterPro"/>
</dbReference>
<evidence type="ECO:0000313" key="5">
    <source>
        <dbReference type="Proteomes" id="UP000494363"/>
    </source>
</evidence>
<keyword evidence="5" id="KW-1185">Reference proteome</keyword>
<proteinExistence type="predicted"/>
<evidence type="ECO:0000313" key="4">
    <source>
        <dbReference type="EMBL" id="CAB3774864.1"/>
    </source>
</evidence>
<reference evidence="4 5" key="1">
    <citation type="submission" date="2020-04" db="EMBL/GenBank/DDBJ databases">
        <authorList>
            <person name="De Canck E."/>
        </authorList>
    </citation>
    <scope>NUCLEOTIDE SEQUENCE [LARGE SCALE GENOMIC DNA]</scope>
    <source>
        <strain evidence="4 5">LMG 29542</strain>
    </source>
</reference>
<dbReference type="GO" id="GO:0003677">
    <property type="term" value="F:DNA binding"/>
    <property type="evidence" value="ECO:0007669"/>
    <property type="project" value="UniProtKB-KW"/>
</dbReference>
<evidence type="ECO:0000259" key="3">
    <source>
        <dbReference type="Pfam" id="PF13495"/>
    </source>
</evidence>
<feature type="compositionally biased region" description="Basic and acidic residues" evidence="2">
    <location>
        <begin position="137"/>
        <end position="149"/>
    </location>
</feature>
<dbReference type="InterPro" id="IPR010998">
    <property type="entry name" value="Integrase_recombinase_N"/>
</dbReference>
<dbReference type="EMBL" id="CADIKH010000188">
    <property type="protein sequence ID" value="CAB3774864.1"/>
    <property type="molecule type" value="Genomic_DNA"/>
</dbReference>
<protein>
    <recommendedName>
        <fullName evidence="3">Integrase SAM-like N-terminal domain-containing protein</fullName>
    </recommendedName>
</protein>
<dbReference type="Proteomes" id="UP000494363">
    <property type="component" value="Unassembled WGS sequence"/>
</dbReference>
<dbReference type="InterPro" id="IPR004107">
    <property type="entry name" value="Integrase_SAM-like_N"/>
</dbReference>
<evidence type="ECO:0000256" key="1">
    <source>
        <dbReference type="ARBA" id="ARBA00023125"/>
    </source>
</evidence>
<evidence type="ECO:0000256" key="2">
    <source>
        <dbReference type="SAM" id="MobiDB-lite"/>
    </source>
</evidence>
<gene>
    <name evidence="4" type="ORF">LMG29542_08246</name>
</gene>
<dbReference type="Pfam" id="PF13495">
    <property type="entry name" value="Phage_int_SAM_4"/>
    <property type="match status" value="1"/>
</dbReference>